<reference evidence="1 2" key="1">
    <citation type="journal article" date="2003" name="Int. J. Syst. Evol. Microbiol.">
        <title>Bacillus nealsonii sp. nov., isolated from a spacecraft-assembly facility, whose spores are gamma-radiation resistant.</title>
        <authorList>
            <person name="Venkateswaran K."/>
            <person name="Kempf M."/>
            <person name="Chen F."/>
            <person name="Satomi M."/>
            <person name="Nicholson W."/>
            <person name="Kern R."/>
        </authorList>
    </citation>
    <scope>NUCLEOTIDE SEQUENCE [LARGE SCALE GENOMIC DNA]</scope>
    <source>
        <strain evidence="1 2">FO-92</strain>
    </source>
</reference>
<name>A0A2N0Z1Z9_9BACI</name>
<accession>A0A2N0Z1Z9</accession>
<protein>
    <submittedName>
        <fullName evidence="1">Bacitracin ABC transporter ATP-binding protein</fullName>
    </submittedName>
</protein>
<dbReference type="EMBL" id="PISE01000022">
    <property type="protein sequence ID" value="PKG23538.1"/>
    <property type="molecule type" value="Genomic_DNA"/>
</dbReference>
<proteinExistence type="predicted"/>
<keyword evidence="1" id="KW-0067">ATP-binding</keyword>
<keyword evidence="1" id="KW-0547">Nucleotide-binding</keyword>
<keyword evidence="2" id="KW-1185">Reference proteome</keyword>
<dbReference type="GO" id="GO:0005524">
    <property type="term" value="F:ATP binding"/>
    <property type="evidence" value="ECO:0007669"/>
    <property type="project" value="UniProtKB-KW"/>
</dbReference>
<dbReference type="OrthoDB" id="2937949at2"/>
<dbReference type="Proteomes" id="UP000233375">
    <property type="component" value="Unassembled WGS sequence"/>
</dbReference>
<evidence type="ECO:0000313" key="2">
    <source>
        <dbReference type="Proteomes" id="UP000233375"/>
    </source>
</evidence>
<sequence length="43" mass="5274">MYPEKNEIISDEFLDKIAKEINEMYGWHTKLQTEEEIEEEKEI</sequence>
<comment type="caution">
    <text evidence="1">The sequence shown here is derived from an EMBL/GenBank/DDBJ whole genome shotgun (WGS) entry which is preliminary data.</text>
</comment>
<gene>
    <name evidence="1" type="ORF">CWS01_11115</name>
</gene>
<dbReference type="RefSeq" id="WP_101177273.1">
    <property type="nucleotide sequence ID" value="NZ_PISE01000022.1"/>
</dbReference>
<dbReference type="AlphaFoldDB" id="A0A2N0Z1Z9"/>
<evidence type="ECO:0000313" key="1">
    <source>
        <dbReference type="EMBL" id="PKG23538.1"/>
    </source>
</evidence>
<organism evidence="1 2">
    <name type="scientific">Niallia nealsonii</name>
    <dbReference type="NCBI Taxonomy" id="115979"/>
    <lineage>
        <taxon>Bacteria</taxon>
        <taxon>Bacillati</taxon>
        <taxon>Bacillota</taxon>
        <taxon>Bacilli</taxon>
        <taxon>Bacillales</taxon>
        <taxon>Bacillaceae</taxon>
        <taxon>Niallia</taxon>
    </lineage>
</organism>